<sequence>MEEARALLARGFPLRPPSFWAEGLDRLAAFHEASGLGPVGRIMRVKGEAVGVILTMRSRRAAADGAASRSVVNLSSWYVDERYRLLAPRMLQQVLAEPVDTFTDLTPSPPVTEMIGRFGFTRRHDGGAILALPMLALLMGPGHVGPVDEAPLDGDMARVVDDHIGLGCIACALVEGGAARPLLFSTGRRKGLPAARLVYAEDVASVRRNLGEIARFLLARGVICLELPANRDEIPPGAWFSTRSRPTFVRGAHMPAAVDHAYSEFVFLRI</sequence>
<gene>
    <name evidence="1" type="ORF">C6569_00790</name>
</gene>
<protein>
    <recommendedName>
        <fullName evidence="3">GNAT family N-acetyltransferase</fullName>
    </recommendedName>
</protein>
<dbReference type="KEGG" id="phr:C6569_00790"/>
<evidence type="ECO:0000313" key="1">
    <source>
        <dbReference type="EMBL" id="AVO43726.1"/>
    </source>
</evidence>
<evidence type="ECO:0000313" key="2">
    <source>
        <dbReference type="Proteomes" id="UP000237889"/>
    </source>
</evidence>
<keyword evidence="2" id="KW-1185">Reference proteome</keyword>
<reference evidence="1 2" key="1">
    <citation type="submission" date="2018-03" db="EMBL/GenBank/DDBJ databases">
        <title>Genome sequencing of Phreatobacter sp.</title>
        <authorList>
            <person name="Kim S.-J."/>
            <person name="Heo J."/>
            <person name="Kwon S.-W."/>
        </authorList>
    </citation>
    <scope>NUCLEOTIDE SEQUENCE [LARGE SCALE GENOMIC DNA]</scope>
    <source>
        <strain evidence="1 2">S-12</strain>
    </source>
</reference>
<dbReference type="EMBL" id="CP027668">
    <property type="protein sequence ID" value="AVO43726.1"/>
    <property type="molecule type" value="Genomic_DNA"/>
</dbReference>
<evidence type="ECO:0008006" key="3">
    <source>
        <dbReference type="Google" id="ProtNLM"/>
    </source>
</evidence>
<accession>A0A2S0N6I6</accession>
<dbReference type="Proteomes" id="UP000237889">
    <property type="component" value="Chromosome"/>
</dbReference>
<dbReference type="AlphaFoldDB" id="A0A2S0N6I6"/>
<organism evidence="1 2">
    <name type="scientific">Phreatobacter cathodiphilus</name>
    <dbReference type="NCBI Taxonomy" id="1868589"/>
    <lineage>
        <taxon>Bacteria</taxon>
        <taxon>Pseudomonadati</taxon>
        <taxon>Pseudomonadota</taxon>
        <taxon>Alphaproteobacteria</taxon>
        <taxon>Hyphomicrobiales</taxon>
        <taxon>Phreatobacteraceae</taxon>
        <taxon>Phreatobacter</taxon>
    </lineage>
</organism>
<proteinExistence type="predicted"/>
<name>A0A2S0N6I6_9HYPH</name>